<reference evidence="2 3" key="1">
    <citation type="submission" date="2024-01" db="EMBL/GenBank/DDBJ databases">
        <title>The genomes of 5 underutilized Papilionoideae crops provide insights into root nodulation and disease resistanc.</title>
        <authorList>
            <person name="Jiang F."/>
        </authorList>
    </citation>
    <scope>NUCLEOTIDE SEQUENCE [LARGE SCALE GENOMIC DNA]</scope>
    <source>
        <strain evidence="2">DUOXIRENSHENG_FW03</strain>
        <tissue evidence="2">Leaves</tissue>
    </source>
</reference>
<dbReference type="Proteomes" id="UP001386955">
    <property type="component" value="Unassembled WGS sequence"/>
</dbReference>
<evidence type="ECO:0000313" key="3">
    <source>
        <dbReference type="Proteomes" id="UP001386955"/>
    </source>
</evidence>
<dbReference type="AlphaFoldDB" id="A0AAN9S321"/>
<proteinExistence type="predicted"/>
<evidence type="ECO:0000313" key="2">
    <source>
        <dbReference type="EMBL" id="KAK7388358.1"/>
    </source>
</evidence>
<comment type="caution">
    <text evidence="2">The sequence shown here is derived from an EMBL/GenBank/DDBJ whole genome shotgun (WGS) entry which is preliminary data.</text>
</comment>
<dbReference type="EMBL" id="JAYMYS010000006">
    <property type="protein sequence ID" value="KAK7388358.1"/>
    <property type="molecule type" value="Genomic_DNA"/>
</dbReference>
<name>A0AAN9S321_PSOTE</name>
<keyword evidence="1" id="KW-1133">Transmembrane helix</keyword>
<evidence type="ECO:0000256" key="1">
    <source>
        <dbReference type="SAM" id="Phobius"/>
    </source>
</evidence>
<gene>
    <name evidence="2" type="ORF">VNO78_23174</name>
</gene>
<organism evidence="2 3">
    <name type="scientific">Psophocarpus tetragonolobus</name>
    <name type="common">Winged bean</name>
    <name type="synonym">Dolichos tetragonolobus</name>
    <dbReference type="NCBI Taxonomy" id="3891"/>
    <lineage>
        <taxon>Eukaryota</taxon>
        <taxon>Viridiplantae</taxon>
        <taxon>Streptophyta</taxon>
        <taxon>Embryophyta</taxon>
        <taxon>Tracheophyta</taxon>
        <taxon>Spermatophyta</taxon>
        <taxon>Magnoliopsida</taxon>
        <taxon>eudicotyledons</taxon>
        <taxon>Gunneridae</taxon>
        <taxon>Pentapetalae</taxon>
        <taxon>rosids</taxon>
        <taxon>fabids</taxon>
        <taxon>Fabales</taxon>
        <taxon>Fabaceae</taxon>
        <taxon>Papilionoideae</taxon>
        <taxon>50 kb inversion clade</taxon>
        <taxon>NPAAA clade</taxon>
        <taxon>indigoferoid/millettioid clade</taxon>
        <taxon>Phaseoleae</taxon>
        <taxon>Psophocarpus</taxon>
    </lineage>
</organism>
<accession>A0AAN9S321</accession>
<keyword evidence="1" id="KW-0812">Transmembrane</keyword>
<sequence>MFRAQAPYPTRTSRPPLLTPTRLPRVFCGSFCPHSPIHHFSFLISHFSSALTPYTLITFFLFNSHSLPFPFILLISSIHALHHRHVDRPLSSIY</sequence>
<protein>
    <submittedName>
        <fullName evidence="2">Uncharacterized protein</fullName>
    </submittedName>
</protein>
<keyword evidence="1" id="KW-0472">Membrane</keyword>
<feature type="transmembrane region" description="Helical" evidence="1">
    <location>
        <begin position="54"/>
        <end position="75"/>
    </location>
</feature>
<keyword evidence="3" id="KW-1185">Reference proteome</keyword>